<dbReference type="PANTHER" id="PTHR43249:SF1">
    <property type="entry name" value="D-GLUCOSIDE 3-DEHYDROGENASE"/>
    <property type="match status" value="1"/>
</dbReference>
<dbReference type="Pfam" id="PF22725">
    <property type="entry name" value="GFO_IDH_MocA_C3"/>
    <property type="match status" value="1"/>
</dbReference>
<dbReference type="GO" id="GO:0000166">
    <property type="term" value="F:nucleotide binding"/>
    <property type="evidence" value="ECO:0007669"/>
    <property type="project" value="InterPro"/>
</dbReference>
<reference evidence="3" key="1">
    <citation type="submission" date="2021-03" db="EMBL/GenBank/DDBJ databases">
        <title>Antimicrobial resistance genes in bacteria isolated from Japanese honey, and their potential for conferring macrolide and lincosamide resistance in the American foulbrood pathogen Paenibacillus larvae.</title>
        <authorList>
            <person name="Okamoto M."/>
            <person name="Kumagai M."/>
            <person name="Kanamori H."/>
            <person name="Takamatsu D."/>
        </authorList>
    </citation>
    <scope>NUCLEOTIDE SEQUENCE</scope>
    <source>
        <strain evidence="3">J40TS1</strain>
    </source>
</reference>
<dbReference type="InterPro" id="IPR036291">
    <property type="entry name" value="NAD(P)-bd_dom_sf"/>
</dbReference>
<proteinExistence type="predicted"/>
<evidence type="ECO:0000259" key="1">
    <source>
        <dbReference type="Pfam" id="PF01408"/>
    </source>
</evidence>
<dbReference type="InterPro" id="IPR000683">
    <property type="entry name" value="Gfo/Idh/MocA-like_OxRdtase_N"/>
</dbReference>
<dbReference type="AlphaFoldDB" id="A0A919YS44"/>
<dbReference type="InterPro" id="IPR055170">
    <property type="entry name" value="GFO_IDH_MocA-like_dom"/>
</dbReference>
<evidence type="ECO:0000259" key="2">
    <source>
        <dbReference type="Pfam" id="PF22725"/>
    </source>
</evidence>
<keyword evidence="4" id="KW-1185">Reference proteome</keyword>
<dbReference type="Proteomes" id="UP000683139">
    <property type="component" value="Unassembled WGS sequence"/>
</dbReference>
<evidence type="ECO:0000313" key="4">
    <source>
        <dbReference type="Proteomes" id="UP000683139"/>
    </source>
</evidence>
<dbReference type="Gene3D" id="3.30.360.10">
    <property type="entry name" value="Dihydrodipicolinate Reductase, domain 2"/>
    <property type="match status" value="1"/>
</dbReference>
<comment type="caution">
    <text evidence="3">The sequence shown here is derived from an EMBL/GenBank/DDBJ whole genome shotgun (WGS) entry which is preliminary data.</text>
</comment>
<dbReference type="PANTHER" id="PTHR43249">
    <property type="entry name" value="UDP-N-ACETYL-2-AMINO-2-DEOXY-D-GLUCURONATE OXIDASE"/>
    <property type="match status" value="1"/>
</dbReference>
<dbReference type="Pfam" id="PF01408">
    <property type="entry name" value="GFO_IDH_MocA"/>
    <property type="match status" value="1"/>
</dbReference>
<dbReference type="SUPFAM" id="SSF51735">
    <property type="entry name" value="NAD(P)-binding Rossmann-fold domains"/>
    <property type="match status" value="1"/>
</dbReference>
<dbReference type="SUPFAM" id="SSF55347">
    <property type="entry name" value="Glyceraldehyde-3-phosphate dehydrogenase-like, C-terminal domain"/>
    <property type="match status" value="1"/>
</dbReference>
<sequence length="341" mass="36963">MGEIVKFAIVGCGVIADIHAQGIANTKEASLLAVCDHQVERGQQFAERYGARFYESYEEMLDNRDIQVVNICTPSGLHPQQTIAAAQAGKHVLCEKPIGIDMDSVQQMIAVCREQGVKLSTVFPRRVAPAAQYLKQIIQSGGLGNITLADAVMKIHRSQHYYDSAGWRGTWEMDGGGAMMNQGIHLIDLMQWLVGGVASVYGHAGALQRSIEVEDTAVSLLRLNSGGIGMLEMTTTALPEQEQRIEIHGDKGTAVLTEDTISLLHIDGKDVELPQFAPFKVLPDGHRLQIQDMVSSVLEQREPSITGEDGVHALEIILATYQSSRTGQAVQLPLGKGGSVI</sequence>
<evidence type="ECO:0000313" key="3">
    <source>
        <dbReference type="EMBL" id="GIP15918.1"/>
    </source>
</evidence>
<dbReference type="RefSeq" id="WP_213514178.1">
    <property type="nucleotide sequence ID" value="NZ_BOSE01000002.1"/>
</dbReference>
<organism evidence="3 4">
    <name type="scientific">Paenibacillus montaniterrae</name>
    <dbReference type="NCBI Taxonomy" id="429341"/>
    <lineage>
        <taxon>Bacteria</taxon>
        <taxon>Bacillati</taxon>
        <taxon>Bacillota</taxon>
        <taxon>Bacilli</taxon>
        <taxon>Bacillales</taxon>
        <taxon>Paenibacillaceae</taxon>
        <taxon>Paenibacillus</taxon>
    </lineage>
</organism>
<accession>A0A919YS44</accession>
<name>A0A919YS44_9BACL</name>
<dbReference type="Gene3D" id="3.40.50.720">
    <property type="entry name" value="NAD(P)-binding Rossmann-like Domain"/>
    <property type="match status" value="1"/>
</dbReference>
<gene>
    <name evidence="3" type="ORF">J40TS1_15600</name>
</gene>
<feature type="domain" description="Gfo/Idh/MocA-like oxidoreductase N-terminal" evidence="1">
    <location>
        <begin position="6"/>
        <end position="121"/>
    </location>
</feature>
<feature type="domain" description="GFO/IDH/MocA-like oxidoreductase" evidence="2">
    <location>
        <begin position="132"/>
        <end position="254"/>
    </location>
</feature>
<protein>
    <submittedName>
        <fullName evidence="3">Oxidoreductase</fullName>
    </submittedName>
</protein>
<dbReference type="EMBL" id="BOSE01000002">
    <property type="protein sequence ID" value="GIP15918.1"/>
    <property type="molecule type" value="Genomic_DNA"/>
</dbReference>
<dbReference type="InterPro" id="IPR052515">
    <property type="entry name" value="Gfo/Idh/MocA_Oxidoreductase"/>
</dbReference>